<comment type="caution">
    <text evidence="4">The sequence shown here is derived from an EMBL/GenBank/DDBJ whole genome shotgun (WGS) entry which is preliminary data.</text>
</comment>
<dbReference type="InterPro" id="IPR002669">
    <property type="entry name" value="UreD"/>
</dbReference>
<dbReference type="AlphaFoldDB" id="A0A5R9GCU2"/>
<comment type="subcellular location">
    <subcellularLocation>
        <location evidence="3">Cytoplasm</location>
    </subcellularLocation>
</comment>
<dbReference type="RefSeq" id="WP_138192288.1">
    <property type="nucleotide sequence ID" value="NZ_VCIW01000001.1"/>
</dbReference>
<dbReference type="HAMAP" id="MF_01384">
    <property type="entry name" value="UreD"/>
    <property type="match status" value="1"/>
</dbReference>
<dbReference type="EMBL" id="VCIW01000001">
    <property type="protein sequence ID" value="TLS54302.1"/>
    <property type="molecule type" value="Genomic_DNA"/>
</dbReference>
<reference evidence="4 5" key="1">
    <citation type="submission" date="2019-05" db="EMBL/GenBank/DDBJ databases">
        <authorList>
            <person name="Narsing Rao M.P."/>
            <person name="Li W.J."/>
        </authorList>
    </citation>
    <scope>NUCLEOTIDE SEQUENCE [LARGE SCALE GENOMIC DNA]</scope>
    <source>
        <strain evidence="4 5">SYSU_K30003</strain>
    </source>
</reference>
<dbReference type="GO" id="GO:0005737">
    <property type="term" value="C:cytoplasm"/>
    <property type="evidence" value="ECO:0007669"/>
    <property type="project" value="UniProtKB-SubCell"/>
</dbReference>
<evidence type="ECO:0000256" key="2">
    <source>
        <dbReference type="ARBA" id="ARBA00023186"/>
    </source>
</evidence>
<keyword evidence="2 3" id="KW-0143">Chaperone</keyword>
<evidence type="ECO:0000256" key="3">
    <source>
        <dbReference type="HAMAP-Rule" id="MF_01384"/>
    </source>
</evidence>
<keyword evidence="5" id="KW-1185">Reference proteome</keyword>
<comment type="similarity">
    <text evidence="1 3">Belongs to the UreD family.</text>
</comment>
<dbReference type="Pfam" id="PF01774">
    <property type="entry name" value="UreD"/>
    <property type="match status" value="1"/>
</dbReference>
<keyword evidence="3" id="KW-0963">Cytoplasm</keyword>
<organism evidence="4 5">
    <name type="scientific">Paenibacillus antri</name>
    <dbReference type="NCBI Taxonomy" id="2582848"/>
    <lineage>
        <taxon>Bacteria</taxon>
        <taxon>Bacillati</taxon>
        <taxon>Bacillota</taxon>
        <taxon>Bacilli</taxon>
        <taxon>Bacillales</taxon>
        <taxon>Paenibacillaceae</taxon>
        <taxon>Paenibacillus</taxon>
    </lineage>
</organism>
<dbReference type="GO" id="GO:0016151">
    <property type="term" value="F:nickel cation binding"/>
    <property type="evidence" value="ECO:0007669"/>
    <property type="project" value="UniProtKB-UniRule"/>
</dbReference>
<comment type="subunit">
    <text evidence="3">UreD, UreF and UreG form a complex that acts as a GTP-hydrolysis-dependent molecular chaperone, activating the urease apoprotein by helping to assemble the nickel containing metallocenter of UreC. The UreE protein probably delivers the nickel.</text>
</comment>
<evidence type="ECO:0000313" key="4">
    <source>
        <dbReference type="EMBL" id="TLS54302.1"/>
    </source>
</evidence>
<gene>
    <name evidence="3" type="primary">ureD</name>
    <name evidence="4" type="ORF">FE782_02870</name>
</gene>
<dbReference type="PANTHER" id="PTHR33643">
    <property type="entry name" value="UREASE ACCESSORY PROTEIN D"/>
    <property type="match status" value="1"/>
</dbReference>
<name>A0A5R9GCU2_9BACL</name>
<dbReference type="Proteomes" id="UP000309676">
    <property type="component" value="Unassembled WGS sequence"/>
</dbReference>
<sequence>MLYAPKAVGVGVSSELRADFRLRGSRTALTDAYFTSPLKLTKTFPVEGTDGGVSATVMDVSPGLMDGDDYALAWSVGDGCSVGVTTQSYAKAHPSPRFGARQTTTIAVGSGASLVYAPQPTMLYADAAFASRTRVELADNATLLLFDTLCAGRVHYGEPGEAFRYRSYESDLLVTAQGRVAAASRVRFAPSEQSLQSIGAFERDTHVGALYAFGPFAGRGAAEAMAGEASALTHSGADGLRCGVSALARYGVAAVASGRSAWEVHGALLRIGRAFAAYADAHAPPACARLAWPLQ</sequence>
<proteinExistence type="inferred from homology"/>
<protein>
    <recommendedName>
        <fullName evidence="3">Urease accessory protein UreD</fullName>
    </recommendedName>
</protein>
<keyword evidence="3" id="KW-0996">Nickel insertion</keyword>
<evidence type="ECO:0000313" key="5">
    <source>
        <dbReference type="Proteomes" id="UP000309676"/>
    </source>
</evidence>
<comment type="function">
    <text evidence="3">Required for maturation of urease via the functional incorporation of the urease nickel metallocenter.</text>
</comment>
<evidence type="ECO:0000256" key="1">
    <source>
        <dbReference type="ARBA" id="ARBA00007177"/>
    </source>
</evidence>
<dbReference type="PANTHER" id="PTHR33643:SF1">
    <property type="entry name" value="UREASE ACCESSORY PROTEIN D"/>
    <property type="match status" value="1"/>
</dbReference>
<dbReference type="OrthoDB" id="5328682at2"/>
<accession>A0A5R9GCU2</accession>